<dbReference type="EMBL" id="CAJNOR010008726">
    <property type="protein sequence ID" value="CAF1636775.1"/>
    <property type="molecule type" value="Genomic_DNA"/>
</dbReference>
<feature type="transmembrane region" description="Helical" evidence="5">
    <location>
        <begin position="12"/>
        <end position="34"/>
    </location>
</feature>
<reference evidence="7" key="1">
    <citation type="submission" date="2021-02" db="EMBL/GenBank/DDBJ databases">
        <authorList>
            <person name="Nowell W R."/>
        </authorList>
    </citation>
    <scope>NUCLEOTIDE SEQUENCE</scope>
</reference>
<accession>A0A816DI99</accession>
<evidence type="ECO:0000313" key="8">
    <source>
        <dbReference type="Proteomes" id="UP000663828"/>
    </source>
</evidence>
<keyword evidence="3 5" id="KW-1133">Transmembrane helix</keyword>
<evidence type="ECO:0000256" key="5">
    <source>
        <dbReference type="SAM" id="Phobius"/>
    </source>
</evidence>
<dbReference type="Gene3D" id="1.20.1070.10">
    <property type="entry name" value="Rhodopsin 7-helix transmembrane proteins"/>
    <property type="match status" value="1"/>
</dbReference>
<keyword evidence="8" id="KW-1185">Reference proteome</keyword>
<comment type="caution">
    <text evidence="7">The sequence shown here is derived from an EMBL/GenBank/DDBJ whole genome shotgun (WGS) entry which is preliminary data.</text>
</comment>
<dbReference type="AlphaFoldDB" id="A0A816DI99"/>
<keyword evidence="2 5" id="KW-0812">Transmembrane</keyword>
<feature type="transmembrane region" description="Helical" evidence="5">
    <location>
        <begin position="64"/>
        <end position="88"/>
    </location>
</feature>
<comment type="subcellular location">
    <subcellularLocation>
        <location evidence="1">Membrane</location>
    </subcellularLocation>
</comment>
<evidence type="ECO:0000259" key="6">
    <source>
        <dbReference type="PROSITE" id="PS50262"/>
    </source>
</evidence>
<evidence type="ECO:0000256" key="2">
    <source>
        <dbReference type="ARBA" id="ARBA00022692"/>
    </source>
</evidence>
<evidence type="ECO:0000256" key="3">
    <source>
        <dbReference type="ARBA" id="ARBA00022989"/>
    </source>
</evidence>
<dbReference type="InterPro" id="IPR017452">
    <property type="entry name" value="GPCR_Rhodpsn_7TM"/>
</dbReference>
<organism evidence="7 8">
    <name type="scientific">Adineta ricciae</name>
    <name type="common">Rotifer</name>
    <dbReference type="NCBI Taxonomy" id="249248"/>
    <lineage>
        <taxon>Eukaryota</taxon>
        <taxon>Metazoa</taxon>
        <taxon>Spiralia</taxon>
        <taxon>Gnathifera</taxon>
        <taxon>Rotifera</taxon>
        <taxon>Eurotatoria</taxon>
        <taxon>Bdelloidea</taxon>
        <taxon>Adinetida</taxon>
        <taxon>Adinetidae</taxon>
        <taxon>Adineta</taxon>
    </lineage>
</organism>
<evidence type="ECO:0000256" key="1">
    <source>
        <dbReference type="ARBA" id="ARBA00004370"/>
    </source>
</evidence>
<feature type="domain" description="G-protein coupled receptors family 1 profile" evidence="6">
    <location>
        <begin position="1"/>
        <end position="113"/>
    </location>
</feature>
<sequence>MCVLTTKVFYTSFPVITLVFVVPISIITTLYFVILRQSTGQIHTNFGQFATPRMKRTLKVFRNIMISVIVLATGGTPYFFCVVMNRFIEIPWQLYSIAFLFISLSATLNSLALLFINRQIRLLIYKNLHFQRTEHEDTTTDNDQAVPPMII</sequence>
<protein>
    <recommendedName>
        <fullName evidence="6">G-protein coupled receptors family 1 profile domain-containing protein</fullName>
    </recommendedName>
</protein>
<dbReference type="SUPFAM" id="SSF81321">
    <property type="entry name" value="Family A G protein-coupled receptor-like"/>
    <property type="match status" value="1"/>
</dbReference>
<keyword evidence="4 5" id="KW-0472">Membrane</keyword>
<dbReference type="Proteomes" id="UP000663828">
    <property type="component" value="Unassembled WGS sequence"/>
</dbReference>
<dbReference type="GO" id="GO:0016020">
    <property type="term" value="C:membrane"/>
    <property type="evidence" value="ECO:0007669"/>
    <property type="project" value="UniProtKB-SubCell"/>
</dbReference>
<feature type="transmembrane region" description="Helical" evidence="5">
    <location>
        <begin position="94"/>
        <end position="116"/>
    </location>
</feature>
<name>A0A816DI99_ADIRI</name>
<evidence type="ECO:0000256" key="4">
    <source>
        <dbReference type="ARBA" id="ARBA00023136"/>
    </source>
</evidence>
<dbReference type="PROSITE" id="PS50262">
    <property type="entry name" value="G_PROTEIN_RECEP_F1_2"/>
    <property type="match status" value="1"/>
</dbReference>
<gene>
    <name evidence="7" type="ORF">XAT740_LOCUS52609</name>
</gene>
<proteinExistence type="predicted"/>
<evidence type="ECO:0000313" key="7">
    <source>
        <dbReference type="EMBL" id="CAF1636775.1"/>
    </source>
</evidence>